<dbReference type="Proteomes" id="UP000826651">
    <property type="component" value="Unassembled WGS sequence"/>
</dbReference>
<feature type="domain" description="Aminoglycoside phosphotransferase" evidence="1">
    <location>
        <begin position="104"/>
        <end position="171"/>
    </location>
</feature>
<accession>A0ABS7S8Y6</accession>
<organism evidence="2 3">
    <name type="scientific">Occultella gossypii</name>
    <dbReference type="NCBI Taxonomy" id="2800820"/>
    <lineage>
        <taxon>Bacteria</taxon>
        <taxon>Bacillati</taxon>
        <taxon>Actinomycetota</taxon>
        <taxon>Actinomycetes</taxon>
        <taxon>Micrococcales</taxon>
        <taxon>Ruaniaceae</taxon>
        <taxon>Occultella</taxon>
    </lineage>
</organism>
<keyword evidence="3" id="KW-1185">Reference proteome</keyword>
<name>A0ABS7S8Y6_9MICO</name>
<feature type="domain" description="Aminoglycoside phosphotransferase" evidence="1">
    <location>
        <begin position="24"/>
        <end position="103"/>
    </location>
</feature>
<evidence type="ECO:0000313" key="2">
    <source>
        <dbReference type="EMBL" id="MBZ2196800.1"/>
    </source>
</evidence>
<dbReference type="EMBL" id="JAGSHT010000011">
    <property type="protein sequence ID" value="MBZ2196800.1"/>
    <property type="molecule type" value="Genomic_DNA"/>
</dbReference>
<comment type="caution">
    <text evidence="2">The sequence shown here is derived from an EMBL/GenBank/DDBJ whole genome shotgun (WGS) entry which is preliminary data.</text>
</comment>
<protein>
    <submittedName>
        <fullName evidence="2">Phosphotransferase</fullName>
    </submittedName>
</protein>
<reference evidence="2 3" key="1">
    <citation type="submission" date="2021-04" db="EMBL/GenBank/DDBJ databases">
        <title>Ruania sp. nov., isolated from sandy soil of mangrove forest.</title>
        <authorList>
            <person name="Ge X."/>
            <person name="Huang R."/>
            <person name="Liu W."/>
        </authorList>
    </citation>
    <scope>NUCLEOTIDE SEQUENCE [LARGE SCALE GENOMIC DNA]</scope>
    <source>
        <strain evidence="2 3">N2-46</strain>
    </source>
</reference>
<evidence type="ECO:0000259" key="1">
    <source>
        <dbReference type="Pfam" id="PF01636"/>
    </source>
</evidence>
<dbReference type="InterPro" id="IPR002575">
    <property type="entry name" value="Aminoglycoside_PTrfase"/>
</dbReference>
<dbReference type="Pfam" id="PF01636">
    <property type="entry name" value="APH"/>
    <property type="match status" value="2"/>
</dbReference>
<dbReference type="SUPFAM" id="SSF56112">
    <property type="entry name" value="Protein kinase-like (PK-like)"/>
    <property type="match status" value="1"/>
</dbReference>
<proteinExistence type="predicted"/>
<sequence length="251" mass="27388">MADEETLTGGNVSDVVRVGATVRKPWTAATAHVHAFMDAVRNTGVDVPAVLGRDDRGRQILEYVPGRLALDADPLTPAELARVGRLVRAIHDAATAFRPAPDARWDVAIPAPGDDLICHNDLAPWNLLIGERWTFIDWDGAGPSTRLWDLAYTAQAFTLSDTSQAPAEAARGLVALVDGYAADPVLRSHLPAVMGRRTAAMHDLLETSHRRGVEPWGSMFTAGHGDHWRAVHRYVTRHQEVWATALAPTHR</sequence>
<gene>
    <name evidence="2" type="ORF">KCQ71_11590</name>
</gene>
<dbReference type="Gene3D" id="3.90.1200.10">
    <property type="match status" value="1"/>
</dbReference>
<dbReference type="RefSeq" id="WP_223406008.1">
    <property type="nucleotide sequence ID" value="NZ_JAGSHT010000011.1"/>
</dbReference>
<dbReference type="InterPro" id="IPR011009">
    <property type="entry name" value="Kinase-like_dom_sf"/>
</dbReference>
<evidence type="ECO:0000313" key="3">
    <source>
        <dbReference type="Proteomes" id="UP000826651"/>
    </source>
</evidence>